<evidence type="ECO:0000313" key="2">
    <source>
        <dbReference type="Proteomes" id="UP001215598"/>
    </source>
</evidence>
<evidence type="ECO:0000313" key="1">
    <source>
        <dbReference type="EMBL" id="KAJ7741095.1"/>
    </source>
</evidence>
<protein>
    <submittedName>
        <fullName evidence="1">Uncharacterized protein</fullName>
    </submittedName>
</protein>
<comment type="caution">
    <text evidence="1">The sequence shown here is derived from an EMBL/GenBank/DDBJ whole genome shotgun (WGS) entry which is preliminary data.</text>
</comment>
<dbReference type="AlphaFoldDB" id="A0AAD7IGD5"/>
<sequence length="248" mass="26767">MSFSSWRRLPAGWIGLHTTDRRGSGASWPPWTPRRPAVVAIGRCLASFASLLLALPRPPPHPHSRRRLPLTYRMDVSSARMDRWDLRALQSRSPVPHRPAIPVGYTCPVCREQGAIRLPLPSSPPPISSTARSRRGAGSGDAYLHAAACGQVVSSFSCSPVAFVCFSASFAPTPATHVGTPRPQDPLSPVFLLLKDPRHLTRIVPLASTHAGKATALARHHERFSSLSTPSVVFCHSSLSSGSIAIPF</sequence>
<accession>A0AAD7IGD5</accession>
<dbReference type="EMBL" id="JARKIB010000100">
    <property type="protein sequence ID" value="KAJ7741095.1"/>
    <property type="molecule type" value="Genomic_DNA"/>
</dbReference>
<proteinExistence type="predicted"/>
<name>A0AAD7IGD5_9AGAR</name>
<reference evidence="1" key="1">
    <citation type="submission" date="2023-03" db="EMBL/GenBank/DDBJ databases">
        <title>Massive genome expansion in bonnet fungi (Mycena s.s.) driven by repeated elements and novel gene families across ecological guilds.</title>
        <authorList>
            <consortium name="Lawrence Berkeley National Laboratory"/>
            <person name="Harder C.B."/>
            <person name="Miyauchi S."/>
            <person name="Viragh M."/>
            <person name="Kuo A."/>
            <person name="Thoen E."/>
            <person name="Andreopoulos B."/>
            <person name="Lu D."/>
            <person name="Skrede I."/>
            <person name="Drula E."/>
            <person name="Henrissat B."/>
            <person name="Morin E."/>
            <person name="Kohler A."/>
            <person name="Barry K."/>
            <person name="LaButti K."/>
            <person name="Morin E."/>
            <person name="Salamov A."/>
            <person name="Lipzen A."/>
            <person name="Mereny Z."/>
            <person name="Hegedus B."/>
            <person name="Baldrian P."/>
            <person name="Stursova M."/>
            <person name="Weitz H."/>
            <person name="Taylor A."/>
            <person name="Grigoriev I.V."/>
            <person name="Nagy L.G."/>
            <person name="Martin F."/>
            <person name="Kauserud H."/>
        </authorList>
    </citation>
    <scope>NUCLEOTIDE SEQUENCE</scope>
    <source>
        <strain evidence="1">CBHHK182m</strain>
    </source>
</reference>
<dbReference type="Proteomes" id="UP001215598">
    <property type="component" value="Unassembled WGS sequence"/>
</dbReference>
<gene>
    <name evidence="1" type="ORF">B0H16DRAFT_1757330</name>
</gene>
<organism evidence="1 2">
    <name type="scientific">Mycena metata</name>
    <dbReference type="NCBI Taxonomy" id="1033252"/>
    <lineage>
        <taxon>Eukaryota</taxon>
        <taxon>Fungi</taxon>
        <taxon>Dikarya</taxon>
        <taxon>Basidiomycota</taxon>
        <taxon>Agaricomycotina</taxon>
        <taxon>Agaricomycetes</taxon>
        <taxon>Agaricomycetidae</taxon>
        <taxon>Agaricales</taxon>
        <taxon>Marasmiineae</taxon>
        <taxon>Mycenaceae</taxon>
        <taxon>Mycena</taxon>
    </lineage>
</organism>
<keyword evidence="2" id="KW-1185">Reference proteome</keyword>